<feature type="repeat" description="Solcar" evidence="11">
    <location>
        <begin position="296"/>
        <end position="382"/>
    </location>
</feature>
<keyword evidence="8" id="KW-1133">Transmembrane helix</keyword>
<dbReference type="InterPro" id="IPR018108">
    <property type="entry name" value="MCP_transmembrane"/>
</dbReference>
<dbReference type="SMART" id="SM00054">
    <property type="entry name" value="EFh"/>
    <property type="match status" value="2"/>
</dbReference>
<dbReference type="Pfam" id="PF00153">
    <property type="entry name" value="Mito_carr"/>
    <property type="match status" value="3"/>
</dbReference>
<dbReference type="Gene3D" id="1.50.40.10">
    <property type="entry name" value="Mitochondrial carrier domain"/>
    <property type="match status" value="1"/>
</dbReference>
<accession>A0A5S6QWV1</accession>
<dbReference type="InterPro" id="IPR002067">
    <property type="entry name" value="MCP"/>
</dbReference>
<dbReference type="GO" id="GO:0055085">
    <property type="term" value="P:transmembrane transport"/>
    <property type="evidence" value="ECO:0007669"/>
    <property type="project" value="InterPro"/>
</dbReference>
<keyword evidence="4 11" id="KW-0812">Transmembrane</keyword>
<dbReference type="Proteomes" id="UP000046395">
    <property type="component" value="Unassembled WGS sequence"/>
</dbReference>
<keyword evidence="6" id="KW-0999">Mitochondrion inner membrane</keyword>
<keyword evidence="5" id="KW-0677">Repeat</keyword>
<reference evidence="15" key="1">
    <citation type="submission" date="2019-12" db="UniProtKB">
        <authorList>
            <consortium name="WormBaseParasite"/>
        </authorList>
    </citation>
    <scope>IDENTIFICATION</scope>
</reference>
<dbReference type="PRINTS" id="PR00926">
    <property type="entry name" value="MITOCARRIER"/>
</dbReference>
<dbReference type="Gene3D" id="1.10.238.10">
    <property type="entry name" value="EF-hand"/>
    <property type="match status" value="2"/>
</dbReference>
<dbReference type="AlphaFoldDB" id="A0A5S6QWV1"/>
<dbReference type="SUPFAM" id="SSF103506">
    <property type="entry name" value="Mitochondrial carrier"/>
    <property type="match status" value="1"/>
</dbReference>
<dbReference type="GO" id="GO:0005743">
    <property type="term" value="C:mitochondrial inner membrane"/>
    <property type="evidence" value="ECO:0007669"/>
    <property type="project" value="UniProtKB-SubCell"/>
</dbReference>
<keyword evidence="3 12" id="KW-0813">Transport</keyword>
<keyword evidence="14" id="KW-1185">Reference proteome</keyword>
<dbReference type="WBParaSite" id="TMUE_3000011593.1">
    <property type="protein sequence ID" value="TMUE_3000011593.1"/>
    <property type="gene ID" value="WBGene00290208"/>
</dbReference>
<name>A0A5S6QWV1_TRIMR</name>
<dbReference type="PANTHER" id="PTHR24089">
    <property type="entry name" value="SOLUTE CARRIER FAMILY 25"/>
    <property type="match status" value="1"/>
</dbReference>
<dbReference type="SUPFAM" id="SSF47473">
    <property type="entry name" value="EF-hand"/>
    <property type="match status" value="1"/>
</dbReference>
<comment type="similarity">
    <text evidence="2 12">Belongs to the mitochondrial carrier (TC 2.A.29) family.</text>
</comment>
<sequence length="487" mass="54713">MYGGSNRPDTVLPPSHFYQLSTDKEAKLRELYNELDIDGDGRINFRDLVQALKVRMPGLSCAHSYAMHVMEEASASHGEPIEFAEFVHYVLEHEKRLSLVFEDCDRKKDGILDSSEVMHYLDSLGVPVTASQAQQILQKMGSEHGGGVALDDFLNFFMFYPCSYPREMANHWRHNLVFDIGEDSIVPEEFSDYEFVLGAWWQHLVAGAAAGSVSRTCTAPLDRVKEYTGFPVHASVRNNVRFYSGLRMLIMEGGLKGMWRGNGVNVLKIAPESAIKFMVYEQVKKLLKSNNKDSELTMFERIISGSLAGSIAQTLIYPLEVLKTRLALRKTGQMNRGIIQAFSQIYQKEGLKAFYRGFIPNFIGIIPYAGIDLAAYETFKANYVSRYAKDSEPPVLVLMACGTASSICGQLASYPFSLVRTRLQAGARSTSYQADRMTSQFRYILQNEGFTGLYRGLTPNFMKVLPSVCISYVVYETVRKQLGATMT</sequence>
<evidence type="ECO:0000256" key="9">
    <source>
        <dbReference type="ARBA" id="ARBA00023128"/>
    </source>
</evidence>
<evidence type="ECO:0000256" key="1">
    <source>
        <dbReference type="ARBA" id="ARBA00004448"/>
    </source>
</evidence>
<protein>
    <submittedName>
        <fullName evidence="15">EF-hand domain-containing protein</fullName>
    </submittedName>
</protein>
<evidence type="ECO:0000256" key="11">
    <source>
        <dbReference type="PROSITE-ProRule" id="PRU00282"/>
    </source>
</evidence>
<evidence type="ECO:0000313" key="15">
    <source>
        <dbReference type="WBParaSite" id="TMUE_3000011593.1"/>
    </source>
</evidence>
<keyword evidence="7" id="KW-0106">Calcium</keyword>
<feature type="domain" description="EF-hand" evidence="13">
    <location>
        <begin position="23"/>
        <end position="58"/>
    </location>
</feature>
<evidence type="ECO:0000256" key="10">
    <source>
        <dbReference type="ARBA" id="ARBA00023136"/>
    </source>
</evidence>
<comment type="subcellular location">
    <subcellularLocation>
        <location evidence="1">Mitochondrion inner membrane</location>
        <topology evidence="1">Multi-pass membrane protein</topology>
    </subcellularLocation>
</comment>
<dbReference type="PROSITE" id="PS50920">
    <property type="entry name" value="SOLCAR"/>
    <property type="match status" value="3"/>
</dbReference>
<evidence type="ECO:0000256" key="12">
    <source>
        <dbReference type="RuleBase" id="RU000488"/>
    </source>
</evidence>
<dbReference type="PROSITE" id="PS00018">
    <property type="entry name" value="EF_HAND_1"/>
    <property type="match status" value="1"/>
</dbReference>
<dbReference type="InterPro" id="IPR011992">
    <property type="entry name" value="EF-hand-dom_pair"/>
</dbReference>
<proteinExistence type="inferred from homology"/>
<evidence type="ECO:0000256" key="8">
    <source>
        <dbReference type="ARBA" id="ARBA00022989"/>
    </source>
</evidence>
<evidence type="ECO:0000256" key="3">
    <source>
        <dbReference type="ARBA" id="ARBA00022448"/>
    </source>
</evidence>
<feature type="domain" description="EF-hand" evidence="13">
    <location>
        <begin position="92"/>
        <end position="127"/>
    </location>
</feature>
<evidence type="ECO:0000256" key="5">
    <source>
        <dbReference type="ARBA" id="ARBA00022737"/>
    </source>
</evidence>
<evidence type="ECO:0000256" key="6">
    <source>
        <dbReference type="ARBA" id="ARBA00022792"/>
    </source>
</evidence>
<dbReference type="FunFam" id="1.50.40.10:FF:000003">
    <property type="entry name" value="Putative calcium-binding mitochondrial carrier protein scamc-2"/>
    <property type="match status" value="1"/>
</dbReference>
<dbReference type="InterPro" id="IPR023395">
    <property type="entry name" value="MCP_dom_sf"/>
</dbReference>
<dbReference type="GO" id="GO:0005509">
    <property type="term" value="F:calcium ion binding"/>
    <property type="evidence" value="ECO:0007669"/>
    <property type="project" value="InterPro"/>
</dbReference>
<evidence type="ECO:0000256" key="4">
    <source>
        <dbReference type="ARBA" id="ARBA00022692"/>
    </source>
</evidence>
<dbReference type="InterPro" id="IPR002048">
    <property type="entry name" value="EF_hand_dom"/>
</dbReference>
<dbReference type="STRING" id="70415.A0A5S6QWV1"/>
<organism evidence="14 15">
    <name type="scientific">Trichuris muris</name>
    <name type="common">Mouse whipworm</name>
    <dbReference type="NCBI Taxonomy" id="70415"/>
    <lineage>
        <taxon>Eukaryota</taxon>
        <taxon>Metazoa</taxon>
        <taxon>Ecdysozoa</taxon>
        <taxon>Nematoda</taxon>
        <taxon>Enoplea</taxon>
        <taxon>Dorylaimia</taxon>
        <taxon>Trichinellida</taxon>
        <taxon>Trichuridae</taxon>
        <taxon>Trichuris</taxon>
    </lineage>
</organism>
<feature type="repeat" description="Solcar" evidence="11">
    <location>
        <begin position="198"/>
        <end position="286"/>
    </location>
</feature>
<evidence type="ECO:0000256" key="7">
    <source>
        <dbReference type="ARBA" id="ARBA00022837"/>
    </source>
</evidence>
<feature type="repeat" description="Solcar" evidence="11">
    <location>
        <begin position="393"/>
        <end position="481"/>
    </location>
</feature>
<keyword evidence="9" id="KW-0496">Mitochondrion</keyword>
<evidence type="ECO:0000259" key="13">
    <source>
        <dbReference type="PROSITE" id="PS50222"/>
    </source>
</evidence>
<dbReference type="InterPro" id="IPR018247">
    <property type="entry name" value="EF_Hand_1_Ca_BS"/>
</dbReference>
<evidence type="ECO:0000313" key="14">
    <source>
        <dbReference type="Proteomes" id="UP000046395"/>
    </source>
</evidence>
<evidence type="ECO:0000256" key="2">
    <source>
        <dbReference type="ARBA" id="ARBA00006375"/>
    </source>
</evidence>
<dbReference type="PROSITE" id="PS50222">
    <property type="entry name" value="EF_HAND_2"/>
    <property type="match status" value="2"/>
</dbReference>
<keyword evidence="10 11" id="KW-0472">Membrane</keyword>